<reference evidence="2 3" key="1">
    <citation type="journal article" date="2019" name="Int. J. Syst. Evol. Microbiol.">
        <title>The Global Catalogue of Microorganisms (GCM) 10K type strain sequencing project: providing services to taxonomists for standard genome sequencing and annotation.</title>
        <authorList>
            <consortium name="The Broad Institute Genomics Platform"/>
            <consortium name="The Broad Institute Genome Sequencing Center for Infectious Disease"/>
            <person name="Wu L."/>
            <person name="Ma J."/>
        </authorList>
    </citation>
    <scope>NUCLEOTIDE SEQUENCE [LARGE SCALE GENOMIC DNA]</scope>
    <source>
        <strain evidence="2 3">CGMCC 1.12562</strain>
    </source>
</reference>
<dbReference type="AlphaFoldDB" id="A0ABD5NFI6"/>
<protein>
    <submittedName>
        <fullName evidence="2">Uncharacterized protein</fullName>
    </submittedName>
</protein>
<dbReference type="Proteomes" id="UP001595660">
    <property type="component" value="Unassembled WGS sequence"/>
</dbReference>
<name>A0ABD5NFI6_9EURY</name>
<evidence type="ECO:0000313" key="3">
    <source>
        <dbReference type="Proteomes" id="UP001595660"/>
    </source>
</evidence>
<dbReference type="GeneID" id="69118990"/>
<feature type="region of interest" description="Disordered" evidence="1">
    <location>
        <begin position="1"/>
        <end position="28"/>
    </location>
</feature>
<evidence type="ECO:0000256" key="1">
    <source>
        <dbReference type="SAM" id="MobiDB-lite"/>
    </source>
</evidence>
<evidence type="ECO:0000313" key="2">
    <source>
        <dbReference type="EMBL" id="MFC3478011.1"/>
    </source>
</evidence>
<proteinExistence type="predicted"/>
<gene>
    <name evidence="2" type="ORF">ACFOKC_09775</name>
</gene>
<comment type="caution">
    <text evidence="2">The sequence shown here is derived from an EMBL/GenBank/DDBJ whole genome shotgun (WGS) entry which is preliminary data.</text>
</comment>
<accession>A0ABD5NFI6</accession>
<keyword evidence="3" id="KW-1185">Reference proteome</keyword>
<sequence>MTDASETRPDADDDRDDAHLDGVEPGAGCAEIWEHLSERREREEE</sequence>
<feature type="compositionally biased region" description="Basic and acidic residues" evidence="1">
    <location>
        <begin position="1"/>
        <end position="22"/>
    </location>
</feature>
<organism evidence="2 3">
    <name type="scientific">Halobacterium litoreum</name>
    <dbReference type="NCBI Taxonomy" id="2039234"/>
    <lineage>
        <taxon>Archaea</taxon>
        <taxon>Methanobacteriati</taxon>
        <taxon>Methanobacteriota</taxon>
        <taxon>Stenosarchaea group</taxon>
        <taxon>Halobacteria</taxon>
        <taxon>Halobacteriales</taxon>
        <taxon>Halobacteriaceae</taxon>
        <taxon>Halobacterium</taxon>
    </lineage>
</organism>
<dbReference type="RefSeq" id="WP_232570871.1">
    <property type="nucleotide sequence ID" value="NZ_CP089466.1"/>
</dbReference>
<dbReference type="EMBL" id="JBHRWN010000002">
    <property type="protein sequence ID" value="MFC3478011.1"/>
    <property type="molecule type" value="Genomic_DNA"/>
</dbReference>